<dbReference type="EMBL" id="QGKY02001250">
    <property type="protein sequence ID" value="KAF2563636.1"/>
    <property type="molecule type" value="Genomic_DNA"/>
</dbReference>
<name>A0A8S9I245_BRACR</name>
<dbReference type="AlphaFoldDB" id="A0A8S9I245"/>
<reference evidence="1" key="1">
    <citation type="submission" date="2019-12" db="EMBL/GenBank/DDBJ databases">
        <title>Genome sequencing and annotation of Brassica cretica.</title>
        <authorList>
            <person name="Studholme D.J."/>
            <person name="Sarris P.F."/>
        </authorList>
    </citation>
    <scope>NUCLEOTIDE SEQUENCE</scope>
    <source>
        <strain evidence="1">PFS-102/07</strain>
        <tissue evidence="1">Leaf</tissue>
    </source>
</reference>
<protein>
    <submittedName>
        <fullName evidence="1">Uncharacterized protein</fullName>
    </submittedName>
</protein>
<evidence type="ECO:0000313" key="1">
    <source>
        <dbReference type="EMBL" id="KAF2563636.1"/>
    </source>
</evidence>
<accession>A0A8S9I245</accession>
<sequence>MSRPVPNRSGLIFERVTAGQVRAGCGPQNGYPIPYRKTCMPSRIGPQDRRLQTGYGASLWFSCLKAHQYGPVRELSRGLKRIRLQTCLVHPF</sequence>
<organism evidence="1">
    <name type="scientific">Brassica cretica</name>
    <name type="common">Mustard</name>
    <dbReference type="NCBI Taxonomy" id="69181"/>
    <lineage>
        <taxon>Eukaryota</taxon>
        <taxon>Viridiplantae</taxon>
        <taxon>Streptophyta</taxon>
        <taxon>Embryophyta</taxon>
        <taxon>Tracheophyta</taxon>
        <taxon>Spermatophyta</taxon>
        <taxon>Magnoliopsida</taxon>
        <taxon>eudicotyledons</taxon>
        <taxon>Gunneridae</taxon>
        <taxon>Pentapetalae</taxon>
        <taxon>rosids</taxon>
        <taxon>malvids</taxon>
        <taxon>Brassicales</taxon>
        <taxon>Brassicaceae</taxon>
        <taxon>Brassiceae</taxon>
        <taxon>Brassica</taxon>
    </lineage>
</organism>
<comment type="caution">
    <text evidence="1">The sequence shown here is derived from an EMBL/GenBank/DDBJ whole genome shotgun (WGS) entry which is preliminary data.</text>
</comment>
<gene>
    <name evidence="1" type="ORF">F2Q70_00015962</name>
</gene>
<proteinExistence type="predicted"/>